<dbReference type="GO" id="GO:0002116">
    <property type="term" value="C:semaphorin receptor complex"/>
    <property type="evidence" value="ECO:0007669"/>
    <property type="project" value="TreeGrafter"/>
</dbReference>
<proteinExistence type="predicted"/>
<protein>
    <recommendedName>
        <fullName evidence="2">C2 domain-containing protein</fullName>
    </recommendedName>
</protein>
<feature type="region of interest" description="Disordered" evidence="1">
    <location>
        <begin position="2076"/>
        <end position="2102"/>
    </location>
</feature>
<dbReference type="InterPro" id="IPR002909">
    <property type="entry name" value="IPT_dom"/>
</dbReference>
<dbReference type="GO" id="GO:0030334">
    <property type="term" value="P:regulation of cell migration"/>
    <property type="evidence" value="ECO:0007669"/>
    <property type="project" value="TreeGrafter"/>
</dbReference>
<dbReference type="EMBL" id="KI914019">
    <property type="protein sequence ID" value="ETV90884.1"/>
    <property type="molecule type" value="Genomic_DNA"/>
</dbReference>
<dbReference type="SUPFAM" id="SSF49562">
    <property type="entry name" value="C2 domain (Calcium/lipid-binding domain, CaLB)"/>
    <property type="match status" value="1"/>
</dbReference>
<dbReference type="GO" id="GO:0017154">
    <property type="term" value="F:semaphorin receptor activity"/>
    <property type="evidence" value="ECO:0007669"/>
    <property type="project" value="InterPro"/>
</dbReference>
<accession>A0A024TA63</accession>
<feature type="compositionally biased region" description="Polar residues" evidence="1">
    <location>
        <begin position="2083"/>
        <end position="2096"/>
    </location>
</feature>
<evidence type="ECO:0000259" key="2">
    <source>
        <dbReference type="PROSITE" id="PS50004"/>
    </source>
</evidence>
<dbReference type="InterPro" id="IPR035892">
    <property type="entry name" value="C2_domain_sf"/>
</dbReference>
<dbReference type="PANTHER" id="PTHR22625:SF70">
    <property type="entry name" value="PLEXIN A, ISOFORM A"/>
    <property type="match status" value="1"/>
</dbReference>
<dbReference type="InterPro" id="IPR013783">
    <property type="entry name" value="Ig-like_fold"/>
</dbReference>
<evidence type="ECO:0000256" key="1">
    <source>
        <dbReference type="SAM" id="MobiDB-lite"/>
    </source>
</evidence>
<dbReference type="CDD" id="cd00102">
    <property type="entry name" value="IPT"/>
    <property type="match status" value="3"/>
</dbReference>
<name>A0A024TA63_9STRA</name>
<dbReference type="InterPro" id="IPR014756">
    <property type="entry name" value="Ig_E-set"/>
</dbReference>
<organism evidence="3">
    <name type="scientific">Aphanomyces invadans</name>
    <dbReference type="NCBI Taxonomy" id="157072"/>
    <lineage>
        <taxon>Eukaryota</taxon>
        <taxon>Sar</taxon>
        <taxon>Stramenopiles</taxon>
        <taxon>Oomycota</taxon>
        <taxon>Saprolegniomycetes</taxon>
        <taxon>Saprolegniales</taxon>
        <taxon>Verrucalvaceae</taxon>
        <taxon>Aphanomyces</taxon>
    </lineage>
</organism>
<dbReference type="PROSITE" id="PS50004">
    <property type="entry name" value="C2"/>
    <property type="match status" value="1"/>
</dbReference>
<dbReference type="PANTHER" id="PTHR22625">
    <property type="entry name" value="PLEXIN"/>
    <property type="match status" value="1"/>
</dbReference>
<dbReference type="OrthoDB" id="125363at2759"/>
<dbReference type="Gene3D" id="2.60.40.150">
    <property type="entry name" value="C2 domain"/>
    <property type="match status" value="1"/>
</dbReference>
<dbReference type="VEuPathDB" id="FungiDB:H310_14379"/>
<reference evidence="3" key="1">
    <citation type="submission" date="2013-12" db="EMBL/GenBank/DDBJ databases">
        <title>The Genome Sequence of Aphanomyces invadans NJM9701.</title>
        <authorList>
            <consortium name="The Broad Institute Genomics Platform"/>
            <person name="Russ C."/>
            <person name="Tyler B."/>
            <person name="van West P."/>
            <person name="Dieguez-Uribeondo J."/>
            <person name="Young S.K."/>
            <person name="Zeng Q."/>
            <person name="Gargeya S."/>
            <person name="Fitzgerald M."/>
            <person name="Abouelleil A."/>
            <person name="Alvarado L."/>
            <person name="Chapman S.B."/>
            <person name="Gainer-Dewar J."/>
            <person name="Goldberg J."/>
            <person name="Griggs A."/>
            <person name="Gujja S."/>
            <person name="Hansen M."/>
            <person name="Howarth C."/>
            <person name="Imamovic A."/>
            <person name="Ireland A."/>
            <person name="Larimer J."/>
            <person name="McCowan C."/>
            <person name="Murphy C."/>
            <person name="Pearson M."/>
            <person name="Poon T.W."/>
            <person name="Priest M."/>
            <person name="Roberts A."/>
            <person name="Saif S."/>
            <person name="Shea T."/>
            <person name="Sykes S."/>
            <person name="Wortman J."/>
            <person name="Nusbaum C."/>
            <person name="Birren B."/>
        </authorList>
    </citation>
    <scope>NUCLEOTIDE SEQUENCE [LARGE SCALE GENOMIC DNA]</scope>
    <source>
        <strain evidence="3">NJM9701</strain>
    </source>
</reference>
<dbReference type="STRING" id="157072.A0A024TA63"/>
<dbReference type="InterPro" id="IPR000008">
    <property type="entry name" value="C2_dom"/>
</dbReference>
<dbReference type="Gene3D" id="2.60.40.10">
    <property type="entry name" value="Immunoglobulins"/>
    <property type="match status" value="4"/>
</dbReference>
<evidence type="ECO:0000313" key="3">
    <source>
        <dbReference type="EMBL" id="ETV90884.1"/>
    </source>
</evidence>
<dbReference type="eggNOG" id="ENOG502RHD9">
    <property type="taxonomic scope" value="Eukaryota"/>
</dbReference>
<feature type="region of interest" description="Disordered" evidence="1">
    <location>
        <begin position="3988"/>
        <end position="4007"/>
    </location>
</feature>
<dbReference type="Pfam" id="PF00168">
    <property type="entry name" value="C2"/>
    <property type="match status" value="1"/>
</dbReference>
<feature type="domain" description="C2" evidence="2">
    <location>
        <begin position="2981"/>
        <end position="3106"/>
    </location>
</feature>
<dbReference type="CDD" id="cd00030">
    <property type="entry name" value="C2"/>
    <property type="match status" value="1"/>
</dbReference>
<sequence>MEKRRARLRVIDPTCAASKGGARMTVQGLWFKGPPTVLTIQLSIPLVGKTVEIPATFATETQLSFVLPDVTALVKASLAEAWVSLTLTDCNNSGTSTSKTTDSPRLRLVLYPEITTKKVSPMHLPLSATSDAKISLFLNNRYAMSYILTTPELPKTTHSDSLPSHRVDEDLSPRLKAAPLVHLTSLPVFVRVSYVSDKTKTSVQVIRAATWNASSAVNGELMLEFDPPRAAIGIMQVHVTLNKVEFFESLGYTVLRDYTLCGIKPRCLAISNTHNTEVVLSGDYFLETGEIIVQLQHIVDPSTRDGKQQPLPFVNLNGMCTSPTEITTAIPPKSRHGLAQFAVSCNHGEHFCLQVIQGLLYRERLPIALLPTEGSIAGGTPIQIQLPVLEDDAADSFQLLRSALKLTKVIRVKFEPEDTDTPAQVVYGEPDMDQAGVILCTSPGFDTKSSLLFHVFVSISLDGVKFHGRLPFTYFGQYTVRSLSMHHGPNSGGTHVQIRMNHPVPANLPIAVKFTSKGSSHVFSSVVGRMDHGQDACVISCTTPPWPSIDTVHLTKVQVSLNQGVDYIPPDDPTSNSVKFRTALDVDDSFLLFLFYTPPQINYIWPTSSSQEGGGVLRLKGLHLVDHGGTVSVVFSAGATHRKVRGFIELDPTRHSDVFGDSLTLMCCAPSFALGCCDIYVSLNDQQYTKCSFQNIVVPTRNQFLFFKAPAIVAVSPICSPSQVGSTVVIQGVEFIDTGSIQVRFTYTKPDSDRDTRQVAQFVEGKLDANGAIVCQTPVLKIVQSVVYSRLDLSLNSCEYTDIGIPFVFYRQHRMTRVEPAGMALQLCTTQRVYLQPEIVSDRIKVRLKVAHRLCANAPVTKSNMQPVVATSWSSSYIDWECPPLASVVSSPSQLIQVQVEVALNGQHFLEVGNLLSLCSVYSIPKVDRIWPIAAPFEHATELHIFGDGFDPSSEILVRATIPGYTTQVQVTRTLVATFISPEQIVVECPSAADFSPPLATDATVGEGAAVDFAPSQTATTSPVKRGSSKRRVAVGGWKVIPISLELATRHDQFSPLPFGSQFYFPPTTLSAEPLAGFTSGGTVVSLKVDPMQVHYMQLIEDQIPLLFGDVYVCGSRRDNEISCVVPPLPPGNHLMSMALNQQAFQPVKIGGFPVHFEAFPPPLVACPDTAHSTVHFGPVCGGTPMEIQGHGFVATGVTLVMFEFPGKEYVVEGKFVTPEIVTCLTPRVDQIGRAKVLVSCNGQQYSHHDSLSFEFHAATTLALDFKCAHSGSIRGGTVIQFHVSNGLPVDLALVRAVVNVVDPISGRGQRVTAEFDPVTRAIWFATPAWPQPAHVHFYLSLNNCVFFVATNVTFLYYTPPPPIRRISPAAGPITGQTWVVVECPGAIDTGEVAFRLTSRDDVPPVVVPAVFAPDGTLGFISPPVDGPHVVSIEISLNGLDYPTVVRSSTSSLTKHCAVVDDSVAYQFYTPPQLLAMTPQWGQIDADTTITLHGDHIADFGAPIQVQIIPWQGRIPIVMTGSVVLMNDSTMPGGVDCDKETGRRTITCLLTQGSVEAGYYRVEFSLNGQQYTESDYPDPRHMSPLAVHKIRPLFPFRVFAPPFFLATTIGATSGGSRVLACGSNRFIKMLLRTDCKCHIQFTPVRWIGQSSSAAKLPDSVMVSTEVDVQLGTVLCRAPPFRFPCVATVELLLGDIRNVDSSLVHMAKEKFHCYDSPTITEVVPSCGPLTGGSILTVQATHVIDTNQVHVRFQCAANKHAFCVVPGKVSNTFPDGTTSKTPLILCRAPRIERMCEISPPSAPLQFHAVAMTMVTAHHTRGQHRHGPHHGAKHNTRAHSSRLHTSARLNRPGHVHVRQLAQPPDTLLVDESSFGAVDPDHPFLDVLVDFSLNGGEQFLPRSAPFRFYTPLTCTNLTFGPLHVPQTNLDLLAGLHTTSHRLRQLVLTGFEAPALYDSKCAGIKFESITDDTAHELLLPCSVQAGSVVCDLPHFPTDGKYRVSFALNSQEFTQLHDPIQVHRPVHIMDCFPRQFPFQGGHHMTVKFAASSVADLLYPSQGHWPETSSRFRRFAAPTAAMDSHPPLSTLKTLGATSGSSPSYIAGDDEPVWRPRRTHHIEVIFADESRPSRGVIQVTARNRVFGWIVALMNVDVVDSGAFDVDATDWEGGQVVLTVHLNDNYNTFRRVVRDMDVPTQVVLVKKPSSSHRLCAVGCFDLVDAAGNVAWTAGPKTANDVDIEALSATAATDDDDVAHQGVWYFIRVNLAKAPRHRPDPCTSLDAVLLLSHDQTIVHEELPREEHCASMSSLFVVGAIQFRPGKHFVRLAQWIAADAPRLPPPPPLDSLQVLDDAYQHWETPEALAPWTSLEASPDCALHLTVSFKAGDHLTRVAPQAAIATDDGGQTYTLQCVVPTTFTCAGPVTMWLAINDICFSNPYTLRSYDPRQWKLESIEPACGLHGKSTPVKVRGVGFVETHAIQVRFGTPTHVVDVPGHIRLRQFLDVAVVGLSVAGRTYSENSFVFSLLVQYNDDDPVATGCRRMLYHLKKDLGTVLWNETLQFEVLGHAKTVMLTLRAASDVGDLDEGAKMRSKTFKTIATGKWVMPDLQPGMPCRQVVHLDNSDRSNALKRTVELTATLNSPLQDTEMIVAQTPPLPQACSLSVQITCGQYMWHQERADDNVQFHVYELPRLTQLKPPFIPYTTGGTVSIRGQGFFNSGMISVRAAFLSPAFDFDHDQDDAVIQSKLDSLLVHEDKMVELPVAFVSTTELRCDVPPKLQSRNAVFCVSFDRHTYTPLTVAALLRMFDMSDVVPSGGPIQGHSFLTLHGTNLSLCQLVDHPPVIRFSMFRNQKLIERSFVHGELHGGILHCYTPPCRLGLDKLHVMLDVSLGGPDAAYSNDGVPFVYYKVPVLRSLSPTLHLVPGATDVMVHTVECWENSCQQLPLADRRCRFRMKGQAQTTHTTDGGNGIVRCRLPRFTVPVATPQLLSGTSKDDPNVPKLWIRNSGLFVTVLRARNLKLPSNGSTGSNQALCPVVLLSLENQRLRSATKDYSCNPVFNQQFDFELCSDEGHRHGDLVITVEHEVKSMRNEVLGTITFPLRDVHHTVLIRAWFSLNPPQCAIVAPQPQRTARQVLHDIAEKDRDGGTDATAALSPAQPSATSRGEIELFIHFEPMVLKRESSVRESTLRGKLRSVMKKTMHAEAIAKRVKPARPQSGGDRQHSMLQRAPMTSRRTEQAAHVIPNEIVVELALNGQDFISQCPITYYVQPLPVIESIAPKCIPSRGGSKLSIHGHNFVDTKCIRIAFLWGVEHYAALKQSFRVETDVFASVPVTVVNAKFDSPTHLVCTTPPTKGASKPCFTLLVALNGMDFNSIFLPPEHDASSTNVAMTADDMWNAFQVKELAAMPELPQNEWKVFETPVVHTIQSANATYTTKLIFRGENFGSVDNPKAKFVHVPRKGSQDIKLDDAIATLSVMSSMQMECWAPDFPPGSVVQIKIAMNGHDFIDMPGTLVICNAPKILRLDPSWVFASGNPPLRIVGSNFVETGHITVSFTCENSTTKPLLVRGTYKDGAIHCAVPTATTFDANENPCSWLDVDVSLGKETVTAFTGQAMRLQLYHHVPECSQVSPSDGPIWGGTTLTIRGANFVATDTLSVRFTLLQFITCPKTQQSKWQVVPDDDHCVMVRAGFDSTEVLTCVTPSMPSEGPVSIQVSLNDRDFSPVTDSTWFVMWRTWQTRISMIKQSMHQDGGARLAWQKHFELKHTPKLNFYSGRLKTTSWKIQDTHHPRTTPIPPKRVDNLPEILRDLAAKPTARVNVTTTSSPTDADDDASTNPETELYIPPNIVWPEAVFADGGATSQTPNRLVELLRQLYRSPITQQDIYSRLIFMYDNAALLNAKYTSAPVVEGHNPPTTPGESPLHRRVSFPPLRRAASSSIDLKKLHRQRTGLCFKGLAEGIQWIFPHATETDIVELWVFLDPNKAGAVSLDTVCSRLLADSRPPSPEPGPSHYDPQPLEAHIPSLNIVDPPFPTRAESPPYPFLDVGAARDSLYPTSPRHTFAHRDNMKAQWCDPLYKGPGSELAKPNVQLDGTALKPLSTTPRVPEAKFPPLTAEEIQSQLAKGRAKLPPASYGILSVKLKAPSSLQGNLKGRRGTVVQMKGKLRSPAKVKIDQAMLKRRSSTIFQKPSDTLRKVSRAVGFVARKSTMASAASFSKQFKDVKPVYLDILRPLDTPFKSDM</sequence>
<dbReference type="GO" id="GO:0005886">
    <property type="term" value="C:plasma membrane"/>
    <property type="evidence" value="ECO:0007669"/>
    <property type="project" value="TreeGrafter"/>
</dbReference>
<dbReference type="GeneID" id="20091429"/>
<feature type="region of interest" description="Disordered" evidence="1">
    <location>
        <begin position="3200"/>
        <end position="3220"/>
    </location>
</feature>
<dbReference type="Pfam" id="PF01833">
    <property type="entry name" value="TIG"/>
    <property type="match status" value="3"/>
</dbReference>
<gene>
    <name evidence="3" type="ORF">H310_14379</name>
</gene>
<dbReference type="SUPFAM" id="SSF81296">
    <property type="entry name" value="E set domains"/>
    <property type="match status" value="2"/>
</dbReference>
<dbReference type="SMART" id="SM00239">
    <property type="entry name" value="C2"/>
    <property type="match status" value="1"/>
</dbReference>
<dbReference type="InterPro" id="IPR031148">
    <property type="entry name" value="Plexin"/>
</dbReference>
<dbReference type="SMART" id="SM00429">
    <property type="entry name" value="IPT"/>
    <property type="match status" value="5"/>
</dbReference>
<dbReference type="RefSeq" id="XP_008880449.1">
    <property type="nucleotide sequence ID" value="XM_008882227.1"/>
</dbReference>